<organism evidence="9 10">
    <name type="scientific">Paenibacillus donghaensis</name>
    <dbReference type="NCBI Taxonomy" id="414771"/>
    <lineage>
        <taxon>Bacteria</taxon>
        <taxon>Bacillati</taxon>
        <taxon>Bacillota</taxon>
        <taxon>Bacilli</taxon>
        <taxon>Bacillales</taxon>
        <taxon>Paenibacillaceae</taxon>
        <taxon>Paenibacillus</taxon>
    </lineage>
</organism>
<evidence type="ECO:0000256" key="7">
    <source>
        <dbReference type="ARBA" id="ARBA00023163"/>
    </source>
</evidence>
<protein>
    <submittedName>
        <fullName evidence="9">GntR family transcriptional regulator</fullName>
    </submittedName>
</protein>
<dbReference type="InterPro" id="IPR004839">
    <property type="entry name" value="Aminotransferase_I/II_large"/>
</dbReference>
<dbReference type="AlphaFoldDB" id="A0A2Z2KSJ4"/>
<dbReference type="CDD" id="cd00609">
    <property type="entry name" value="AAT_like"/>
    <property type="match status" value="1"/>
</dbReference>
<dbReference type="RefSeq" id="WP_087918532.1">
    <property type="nucleotide sequence ID" value="NZ_CP021780.1"/>
</dbReference>
<proteinExistence type="inferred from homology"/>
<dbReference type="Gene3D" id="3.90.1150.10">
    <property type="entry name" value="Aspartate Aminotransferase, domain 1"/>
    <property type="match status" value="1"/>
</dbReference>
<accession>A0A2Z2KSJ4</accession>
<dbReference type="Gene3D" id="1.10.10.10">
    <property type="entry name" value="Winged helix-like DNA-binding domain superfamily/Winged helix DNA-binding domain"/>
    <property type="match status" value="1"/>
</dbReference>
<dbReference type="Pfam" id="PF00392">
    <property type="entry name" value="GntR"/>
    <property type="match status" value="1"/>
</dbReference>
<evidence type="ECO:0000256" key="5">
    <source>
        <dbReference type="ARBA" id="ARBA00023015"/>
    </source>
</evidence>
<dbReference type="CDD" id="cd07377">
    <property type="entry name" value="WHTH_GntR"/>
    <property type="match status" value="1"/>
</dbReference>
<dbReference type="GO" id="GO:0003700">
    <property type="term" value="F:DNA-binding transcription factor activity"/>
    <property type="evidence" value="ECO:0007669"/>
    <property type="project" value="InterPro"/>
</dbReference>
<dbReference type="PROSITE" id="PS50949">
    <property type="entry name" value="HTH_GNTR"/>
    <property type="match status" value="1"/>
</dbReference>
<dbReference type="SUPFAM" id="SSF46785">
    <property type="entry name" value="Winged helix' DNA-binding domain"/>
    <property type="match status" value="1"/>
</dbReference>
<evidence type="ECO:0000259" key="8">
    <source>
        <dbReference type="PROSITE" id="PS50949"/>
    </source>
</evidence>
<keyword evidence="5" id="KW-0805">Transcription regulation</keyword>
<keyword evidence="4" id="KW-0663">Pyridoxal phosphate</keyword>
<evidence type="ECO:0000256" key="3">
    <source>
        <dbReference type="ARBA" id="ARBA00022576"/>
    </source>
</evidence>
<evidence type="ECO:0000256" key="6">
    <source>
        <dbReference type="ARBA" id="ARBA00023125"/>
    </source>
</evidence>
<keyword evidence="6" id="KW-0238">DNA-binding</keyword>
<dbReference type="GO" id="GO:0008483">
    <property type="term" value="F:transaminase activity"/>
    <property type="evidence" value="ECO:0007669"/>
    <property type="project" value="UniProtKB-KW"/>
</dbReference>
<dbReference type="Pfam" id="PF00155">
    <property type="entry name" value="Aminotran_1_2"/>
    <property type="match status" value="1"/>
</dbReference>
<dbReference type="EMBL" id="CP021780">
    <property type="protein sequence ID" value="ASA24562.1"/>
    <property type="molecule type" value="Genomic_DNA"/>
</dbReference>
<feature type="domain" description="HTH gntR-type" evidence="8">
    <location>
        <begin position="12"/>
        <end position="80"/>
    </location>
</feature>
<dbReference type="Proteomes" id="UP000249890">
    <property type="component" value="Chromosome"/>
</dbReference>
<keyword evidence="3" id="KW-0032">Aminotransferase</keyword>
<dbReference type="SMART" id="SM00345">
    <property type="entry name" value="HTH_GNTR"/>
    <property type="match status" value="1"/>
</dbReference>
<dbReference type="KEGG" id="pdh:B9T62_29690"/>
<sequence>MHRWKPNLNSPVPLHRQISAYMLERISSGDWPPGTQIAPQRELCRLFGVNRSTVVTALGQLSALGLIEGRRGGGTRVSPAAAGQSGGWHSYLEEGSHYPNLPAVQAINRLEFEPGLIRLGTGELAPGLLPEQTMMQILGELSCQPQLPLSYEEPLGSLRLRKALSSQLASSGIQADPSSILITSGALQGLQLIAVGLLPRGSTILLEKPSYLYSIHSFQSAGVKFCGLPMDEEGMLISAISAEAARTRAAMLYSIPGFHNPTGVLMSAQRRLEVMETTAALDLPILEDGAYQELWLDSPPLPPLKALDQEGRVLHLGTLSKSVSPGLRLGWVVGPAPVIDRLADIKMQSDYGSSTLSQLVAARWLEGGYHEAHLTKLRGELRSRRAALLELLQVHFAGLAAWNIPAGGFYVWLSLHTPLPPHRLFKAALQAGVLLNTGDLYDRSDGRHLRLSYAYASLPELKAGIVALANIIRHWSNDK</sequence>
<dbReference type="InterPro" id="IPR015424">
    <property type="entry name" value="PyrdxlP-dep_Trfase"/>
</dbReference>
<keyword evidence="10" id="KW-1185">Reference proteome</keyword>
<dbReference type="InterPro" id="IPR036388">
    <property type="entry name" value="WH-like_DNA-bd_sf"/>
</dbReference>
<name>A0A2Z2KSJ4_9BACL</name>
<evidence type="ECO:0000256" key="4">
    <source>
        <dbReference type="ARBA" id="ARBA00022898"/>
    </source>
</evidence>
<comment type="similarity">
    <text evidence="2">In the C-terminal section; belongs to the class-I pyridoxal-phosphate-dependent aminotransferase family.</text>
</comment>
<dbReference type="InterPro" id="IPR051446">
    <property type="entry name" value="HTH_trans_reg/aminotransferase"/>
</dbReference>
<dbReference type="InterPro" id="IPR036390">
    <property type="entry name" value="WH_DNA-bd_sf"/>
</dbReference>
<evidence type="ECO:0000313" key="10">
    <source>
        <dbReference type="Proteomes" id="UP000249890"/>
    </source>
</evidence>
<comment type="cofactor">
    <cofactor evidence="1">
        <name>pyridoxal 5'-phosphate</name>
        <dbReference type="ChEBI" id="CHEBI:597326"/>
    </cofactor>
</comment>
<gene>
    <name evidence="9" type="ORF">B9T62_29690</name>
</gene>
<evidence type="ECO:0000313" key="9">
    <source>
        <dbReference type="EMBL" id="ASA24562.1"/>
    </source>
</evidence>
<dbReference type="SUPFAM" id="SSF53383">
    <property type="entry name" value="PLP-dependent transferases"/>
    <property type="match status" value="1"/>
</dbReference>
<dbReference type="GO" id="GO:0030170">
    <property type="term" value="F:pyridoxal phosphate binding"/>
    <property type="evidence" value="ECO:0007669"/>
    <property type="project" value="InterPro"/>
</dbReference>
<keyword evidence="3" id="KW-0808">Transferase</keyword>
<dbReference type="GO" id="GO:0003677">
    <property type="term" value="F:DNA binding"/>
    <property type="evidence" value="ECO:0007669"/>
    <property type="project" value="UniProtKB-KW"/>
</dbReference>
<dbReference type="InterPro" id="IPR015422">
    <property type="entry name" value="PyrdxlP-dep_Trfase_small"/>
</dbReference>
<evidence type="ECO:0000256" key="1">
    <source>
        <dbReference type="ARBA" id="ARBA00001933"/>
    </source>
</evidence>
<dbReference type="OrthoDB" id="9802601at2"/>
<dbReference type="InterPro" id="IPR015421">
    <property type="entry name" value="PyrdxlP-dep_Trfase_major"/>
</dbReference>
<dbReference type="PANTHER" id="PTHR46577:SF2">
    <property type="entry name" value="TRANSCRIPTIONAL REGULATORY PROTEIN"/>
    <property type="match status" value="1"/>
</dbReference>
<dbReference type="PANTHER" id="PTHR46577">
    <property type="entry name" value="HTH-TYPE TRANSCRIPTIONAL REGULATORY PROTEIN GABR"/>
    <property type="match status" value="1"/>
</dbReference>
<keyword evidence="7" id="KW-0804">Transcription</keyword>
<evidence type="ECO:0000256" key="2">
    <source>
        <dbReference type="ARBA" id="ARBA00005384"/>
    </source>
</evidence>
<dbReference type="Gene3D" id="3.40.640.10">
    <property type="entry name" value="Type I PLP-dependent aspartate aminotransferase-like (Major domain)"/>
    <property type="match status" value="1"/>
</dbReference>
<dbReference type="InterPro" id="IPR000524">
    <property type="entry name" value="Tscrpt_reg_HTH_GntR"/>
</dbReference>
<reference evidence="9 10" key="1">
    <citation type="submission" date="2017-06" db="EMBL/GenBank/DDBJ databases">
        <title>Complete genome sequence of Paenibacillus donghaensis KCTC 13049T isolated from East Sea sediment, South Korea.</title>
        <authorList>
            <person name="Jung B.K."/>
            <person name="Hong S.-J."/>
            <person name="Shin J.-H."/>
        </authorList>
    </citation>
    <scope>NUCLEOTIDE SEQUENCE [LARGE SCALE GENOMIC DNA]</scope>
    <source>
        <strain evidence="9 10">KCTC 13049</strain>
    </source>
</reference>